<dbReference type="HOGENOM" id="CLU_2147166_0_0_1"/>
<organism evidence="2 3">
    <name type="scientific">Rhizophagus irregularis (strain DAOM 197198w)</name>
    <name type="common">Glomus intraradices</name>
    <dbReference type="NCBI Taxonomy" id="1432141"/>
    <lineage>
        <taxon>Eukaryota</taxon>
        <taxon>Fungi</taxon>
        <taxon>Fungi incertae sedis</taxon>
        <taxon>Mucoromycota</taxon>
        <taxon>Glomeromycotina</taxon>
        <taxon>Glomeromycetes</taxon>
        <taxon>Glomerales</taxon>
        <taxon>Glomeraceae</taxon>
        <taxon>Rhizophagus</taxon>
    </lineage>
</organism>
<sequence>MSNSISQVVLHLLSKNGPQTSKQLLSHINGYRETISHKYLKSKVLDNMKNQNLIHKKIYRGDSNDPKSSKIKPLWLWNINENKVNKVAHMELNTERENDNEQAKQKDVVNEI</sequence>
<comment type="caution">
    <text evidence="2">The sequence shown here is derived from an EMBL/GenBank/DDBJ whole genome shotgun (WGS) entry which is preliminary data.</text>
</comment>
<dbReference type="OrthoDB" id="2208992at2759"/>
<dbReference type="Proteomes" id="UP000022910">
    <property type="component" value="Unassembled WGS sequence"/>
</dbReference>
<evidence type="ECO:0000313" key="2">
    <source>
        <dbReference type="EMBL" id="EXX60302.1"/>
    </source>
</evidence>
<gene>
    <name evidence="2" type="ORF">RirG_181150</name>
</gene>
<proteinExistence type="predicted"/>
<protein>
    <submittedName>
        <fullName evidence="2">Uncharacterized protein</fullName>
    </submittedName>
</protein>
<evidence type="ECO:0000313" key="3">
    <source>
        <dbReference type="Proteomes" id="UP000022910"/>
    </source>
</evidence>
<dbReference type="AlphaFoldDB" id="A0A015ISV4"/>
<reference evidence="2 3" key="1">
    <citation type="submission" date="2014-02" db="EMBL/GenBank/DDBJ databases">
        <title>Single nucleus genome sequencing reveals high similarity among nuclei of an endomycorrhizal fungus.</title>
        <authorList>
            <person name="Lin K."/>
            <person name="Geurts R."/>
            <person name="Zhang Z."/>
            <person name="Limpens E."/>
            <person name="Saunders D.G."/>
            <person name="Mu D."/>
            <person name="Pang E."/>
            <person name="Cao H."/>
            <person name="Cha H."/>
            <person name="Lin T."/>
            <person name="Zhou Q."/>
            <person name="Shang Y."/>
            <person name="Li Y."/>
            <person name="Ivanov S."/>
            <person name="Sharma T."/>
            <person name="Velzen R.V."/>
            <person name="Ruijter N.D."/>
            <person name="Aanen D.K."/>
            <person name="Win J."/>
            <person name="Kamoun S."/>
            <person name="Bisseling T."/>
            <person name="Huang S."/>
        </authorList>
    </citation>
    <scope>NUCLEOTIDE SEQUENCE [LARGE SCALE GENOMIC DNA]</scope>
    <source>
        <strain evidence="3">DAOM197198w</strain>
    </source>
</reference>
<feature type="region of interest" description="Disordered" evidence="1">
    <location>
        <begin position="91"/>
        <end position="112"/>
    </location>
</feature>
<evidence type="ECO:0000256" key="1">
    <source>
        <dbReference type="SAM" id="MobiDB-lite"/>
    </source>
</evidence>
<keyword evidence="3" id="KW-1185">Reference proteome</keyword>
<name>A0A015ISV4_RHIIW</name>
<dbReference type="EMBL" id="JEMT01025963">
    <property type="protein sequence ID" value="EXX60302.1"/>
    <property type="molecule type" value="Genomic_DNA"/>
</dbReference>
<accession>A0A015ISV4</accession>